<evidence type="ECO:0000259" key="7">
    <source>
        <dbReference type="SMART" id="SM00479"/>
    </source>
</evidence>
<feature type="domain" description="Exonuclease" evidence="7">
    <location>
        <begin position="202"/>
        <end position="371"/>
    </location>
</feature>
<dbReference type="InterPro" id="IPR013520">
    <property type="entry name" value="Ribonucl_H"/>
</dbReference>
<keyword evidence="4" id="KW-0378">Hydrolase</keyword>
<dbReference type="PANTHER" id="PTHR12801:SF115">
    <property type="entry name" value="FI18136P1-RELATED"/>
    <property type="match status" value="1"/>
</dbReference>
<keyword evidence="6" id="KW-0539">Nucleus</keyword>
<evidence type="ECO:0000256" key="6">
    <source>
        <dbReference type="ARBA" id="ARBA00023242"/>
    </source>
</evidence>
<dbReference type="FunFam" id="3.30.420.10:FF:000031">
    <property type="entry name" value="RNA exonuclease 1"/>
    <property type="match status" value="1"/>
</dbReference>
<proteinExistence type="inferred from homology"/>
<name>A0A067Q8T2_9AGAM</name>
<dbReference type="InParanoid" id="A0A067Q8T2"/>
<protein>
    <recommendedName>
        <fullName evidence="7">Exonuclease domain-containing protein</fullName>
    </recommendedName>
</protein>
<accession>A0A067Q8T2</accession>
<keyword evidence="5" id="KW-0269">Exonuclease</keyword>
<dbReference type="EMBL" id="KL197716">
    <property type="protein sequence ID" value="KDQ58996.1"/>
    <property type="molecule type" value="Genomic_DNA"/>
</dbReference>
<dbReference type="Proteomes" id="UP000027265">
    <property type="component" value="Unassembled WGS sequence"/>
</dbReference>
<dbReference type="HOGENOM" id="CLU_008679_1_0_1"/>
<dbReference type="GO" id="GO:0010629">
    <property type="term" value="P:negative regulation of gene expression"/>
    <property type="evidence" value="ECO:0007669"/>
    <property type="project" value="UniProtKB-ARBA"/>
</dbReference>
<dbReference type="AlphaFoldDB" id="A0A067Q8T2"/>
<dbReference type="SMART" id="SM00479">
    <property type="entry name" value="EXOIII"/>
    <property type="match status" value="1"/>
</dbReference>
<evidence type="ECO:0000256" key="5">
    <source>
        <dbReference type="ARBA" id="ARBA00022839"/>
    </source>
</evidence>
<keyword evidence="3" id="KW-0540">Nuclease</keyword>
<evidence type="ECO:0000256" key="4">
    <source>
        <dbReference type="ARBA" id="ARBA00022801"/>
    </source>
</evidence>
<dbReference type="InterPro" id="IPR034922">
    <property type="entry name" value="REX1-like_exo"/>
</dbReference>
<gene>
    <name evidence="8" type="ORF">JAAARDRAFT_56989</name>
</gene>
<reference evidence="9" key="1">
    <citation type="journal article" date="2014" name="Proc. Natl. Acad. Sci. U.S.A.">
        <title>Extensive sampling of basidiomycete genomes demonstrates inadequacy of the white-rot/brown-rot paradigm for wood decay fungi.</title>
        <authorList>
            <person name="Riley R."/>
            <person name="Salamov A.A."/>
            <person name="Brown D.W."/>
            <person name="Nagy L.G."/>
            <person name="Floudas D."/>
            <person name="Held B.W."/>
            <person name="Levasseur A."/>
            <person name="Lombard V."/>
            <person name="Morin E."/>
            <person name="Otillar R."/>
            <person name="Lindquist E.A."/>
            <person name="Sun H."/>
            <person name="LaButti K.M."/>
            <person name="Schmutz J."/>
            <person name="Jabbour D."/>
            <person name="Luo H."/>
            <person name="Baker S.E."/>
            <person name="Pisabarro A.G."/>
            <person name="Walton J.D."/>
            <person name="Blanchette R.A."/>
            <person name="Henrissat B."/>
            <person name="Martin F."/>
            <person name="Cullen D."/>
            <person name="Hibbett D.S."/>
            <person name="Grigoriev I.V."/>
        </authorList>
    </citation>
    <scope>NUCLEOTIDE SEQUENCE [LARGE SCALE GENOMIC DNA]</scope>
    <source>
        <strain evidence="9">MUCL 33604</strain>
    </source>
</reference>
<dbReference type="PANTHER" id="PTHR12801">
    <property type="entry name" value="RNA EXONUCLEASE REXO1 / RECO3 FAMILY MEMBER-RELATED"/>
    <property type="match status" value="1"/>
</dbReference>
<evidence type="ECO:0000256" key="3">
    <source>
        <dbReference type="ARBA" id="ARBA00022722"/>
    </source>
</evidence>
<dbReference type="InterPro" id="IPR012337">
    <property type="entry name" value="RNaseH-like_sf"/>
</dbReference>
<evidence type="ECO:0000313" key="8">
    <source>
        <dbReference type="EMBL" id="KDQ58996.1"/>
    </source>
</evidence>
<evidence type="ECO:0000313" key="9">
    <source>
        <dbReference type="Proteomes" id="UP000027265"/>
    </source>
</evidence>
<comment type="subcellular location">
    <subcellularLocation>
        <location evidence="1">Nucleus</location>
    </subcellularLocation>
</comment>
<dbReference type="Gene3D" id="3.30.420.10">
    <property type="entry name" value="Ribonuclease H-like superfamily/Ribonuclease H"/>
    <property type="match status" value="1"/>
</dbReference>
<keyword evidence="9" id="KW-1185">Reference proteome</keyword>
<comment type="similarity">
    <text evidence="2">Belongs to the REXO1/REXO3 family.</text>
</comment>
<evidence type="ECO:0000256" key="2">
    <source>
        <dbReference type="ARBA" id="ARBA00006357"/>
    </source>
</evidence>
<dbReference type="GO" id="GO:0005634">
    <property type="term" value="C:nucleus"/>
    <property type="evidence" value="ECO:0007669"/>
    <property type="project" value="UniProtKB-SubCell"/>
</dbReference>
<sequence>MYNKGEIVKRREAVGINDIRDLVLHLVADAPPPSWVRVDNPHSIPKVVALLIPGLTPSILGLPPLPTSATTNPNVPITIPVPSPPLESDSSTPSGVPFIPHTFSHACPTRAPGDATRMHSVMAEFFQGPVTGEEKKKRLQQRVASERATEKTPARYLMSIEQMIENDYPLPSYMADVFQKPDDAWMEVPLIEVDSESDVLPIVYAIDCEMCLTEDGKELTRVCVIEYETGKVVYDQHVKPHKPILDYLTRWSGITAESLASVTTTFNEVQTHILSLLSPTQASPPTPTPILLGHSLESDLKTLKICHPRCIDTAVLYHHPRGRPFKPALAWLTKKWCGRVIQDRGEGGHDPEEDARACLELLKKKLDNGPGYGEFRTDFESIFERMSRSAGHAGTGVIRSAVVDHGNPNAMHGAKATSTFPCKNDEDIFEGLMKTIPAHQFVFGRFNAVADALGWITQKAGEQSSTPSTEDPPSQPNLPAILSRLDTQLTTLYQSLPPRTAFVIFTGHSDPRAMAALNTRKNTFEGALRGGKTLDEVGKENWWTNQDARGLEEEVEKAKRGLLFLCVK</sequence>
<dbReference type="InterPro" id="IPR047021">
    <property type="entry name" value="REXO1/3/4-like"/>
</dbReference>
<dbReference type="SUPFAM" id="SSF53098">
    <property type="entry name" value="Ribonuclease H-like"/>
    <property type="match status" value="1"/>
</dbReference>
<dbReference type="InterPro" id="IPR036397">
    <property type="entry name" value="RNaseH_sf"/>
</dbReference>
<organism evidence="8 9">
    <name type="scientific">Jaapia argillacea MUCL 33604</name>
    <dbReference type="NCBI Taxonomy" id="933084"/>
    <lineage>
        <taxon>Eukaryota</taxon>
        <taxon>Fungi</taxon>
        <taxon>Dikarya</taxon>
        <taxon>Basidiomycota</taxon>
        <taxon>Agaricomycotina</taxon>
        <taxon>Agaricomycetes</taxon>
        <taxon>Agaricomycetidae</taxon>
        <taxon>Jaapiales</taxon>
        <taxon>Jaapiaceae</taxon>
        <taxon>Jaapia</taxon>
    </lineage>
</organism>
<evidence type="ECO:0000256" key="1">
    <source>
        <dbReference type="ARBA" id="ARBA00004123"/>
    </source>
</evidence>
<dbReference type="GO" id="GO:0003676">
    <property type="term" value="F:nucleic acid binding"/>
    <property type="evidence" value="ECO:0007669"/>
    <property type="project" value="InterPro"/>
</dbReference>
<dbReference type="FunCoup" id="A0A067Q8T2">
    <property type="interactions" value="343"/>
</dbReference>
<dbReference type="CDD" id="cd06145">
    <property type="entry name" value="REX1_like"/>
    <property type="match status" value="1"/>
</dbReference>
<dbReference type="STRING" id="933084.A0A067Q8T2"/>
<dbReference type="OrthoDB" id="206335at2759"/>
<dbReference type="GO" id="GO:0004527">
    <property type="term" value="F:exonuclease activity"/>
    <property type="evidence" value="ECO:0007669"/>
    <property type="project" value="UniProtKB-KW"/>
</dbReference>